<sequence length="349" mass="38699">MTERLRFPAEWEPQSAVLIAWPNADTDWAERLDQVEETYIALVAAITRFEDAVVVVADEDVEAYARARLSSARIDMGRVRFVEAPYDDTWLRDSGPITLRDGNGFRLLDFRFTGWGGKFDASQDDLLVERLHGMGIFSNSSRQAIDFALEGGAIDTDGAGTLLSTWRCLRERHPGADRPELSRRLAEWLRQDRVLWLEHGYLEGDDTDAHVDTLARFAAPDAIVFQACDDPADSHYAELEAMAAELAALRTRDGEPYRLFPLPWAKPILDGGRRLAASYANFLIVNGAVLMPAYGDEADARAQAVLAEAFPAREIVPVPCRPLIWQNGSLHCITMQLPAGLIETGAGKG</sequence>
<dbReference type="EMBL" id="RKQN01000001">
    <property type="protein sequence ID" value="RPE81723.1"/>
    <property type="molecule type" value="Genomic_DNA"/>
</dbReference>
<keyword evidence="1" id="KW-0378">Hydrolase</keyword>
<dbReference type="RefSeq" id="WP_123769253.1">
    <property type="nucleotide sequence ID" value="NZ_RKQN01000001.1"/>
</dbReference>
<evidence type="ECO:0000313" key="3">
    <source>
        <dbReference type="Proteomes" id="UP000269708"/>
    </source>
</evidence>
<dbReference type="PANTHER" id="PTHR31377:SF0">
    <property type="entry name" value="AGMATINE DEIMINASE-RELATED"/>
    <property type="match status" value="1"/>
</dbReference>
<dbReference type="Pfam" id="PF04371">
    <property type="entry name" value="PAD_porph"/>
    <property type="match status" value="1"/>
</dbReference>
<dbReference type="GO" id="GO:0009446">
    <property type="term" value="P:putrescine biosynthetic process"/>
    <property type="evidence" value="ECO:0007669"/>
    <property type="project" value="InterPro"/>
</dbReference>
<dbReference type="Gene3D" id="3.75.10.10">
    <property type="entry name" value="L-arginine/glycine Amidinotransferase, Chain A"/>
    <property type="match status" value="1"/>
</dbReference>
<dbReference type="OrthoDB" id="9808013at2"/>
<organism evidence="2 3">
    <name type="scientific">Vulcaniibacterium tengchongense</name>
    <dbReference type="NCBI Taxonomy" id="1273429"/>
    <lineage>
        <taxon>Bacteria</taxon>
        <taxon>Pseudomonadati</taxon>
        <taxon>Pseudomonadota</taxon>
        <taxon>Gammaproteobacteria</taxon>
        <taxon>Lysobacterales</taxon>
        <taxon>Lysobacteraceae</taxon>
        <taxon>Vulcaniibacterium</taxon>
    </lineage>
</organism>
<comment type="caution">
    <text evidence="2">The sequence shown here is derived from an EMBL/GenBank/DDBJ whole genome shotgun (WGS) entry which is preliminary data.</text>
</comment>
<keyword evidence="3" id="KW-1185">Reference proteome</keyword>
<dbReference type="GO" id="GO:0004668">
    <property type="term" value="F:protein-arginine deiminase activity"/>
    <property type="evidence" value="ECO:0007669"/>
    <property type="project" value="InterPro"/>
</dbReference>
<evidence type="ECO:0000313" key="2">
    <source>
        <dbReference type="EMBL" id="RPE81723.1"/>
    </source>
</evidence>
<gene>
    <name evidence="2" type="ORF">EDC50_0920</name>
</gene>
<protein>
    <submittedName>
        <fullName evidence="2">Agmatine/peptidylarginine deiminase</fullName>
    </submittedName>
</protein>
<dbReference type="AlphaFoldDB" id="A0A3N4VJ54"/>
<accession>A0A3N4VJ54</accession>
<reference evidence="2 3" key="1">
    <citation type="submission" date="2018-11" db="EMBL/GenBank/DDBJ databases">
        <title>Genomic Encyclopedia of Type Strains, Phase IV (KMG-IV): sequencing the most valuable type-strain genomes for metagenomic binning, comparative biology and taxonomic classification.</title>
        <authorList>
            <person name="Goeker M."/>
        </authorList>
    </citation>
    <scope>NUCLEOTIDE SEQUENCE [LARGE SCALE GENOMIC DNA]</scope>
    <source>
        <strain evidence="2 3">DSM 25623</strain>
    </source>
</reference>
<dbReference type="PANTHER" id="PTHR31377">
    <property type="entry name" value="AGMATINE DEIMINASE-RELATED"/>
    <property type="match status" value="1"/>
</dbReference>
<name>A0A3N4VJ54_9GAMM</name>
<dbReference type="Proteomes" id="UP000269708">
    <property type="component" value="Unassembled WGS sequence"/>
</dbReference>
<dbReference type="GO" id="GO:0047632">
    <property type="term" value="F:agmatine deiminase activity"/>
    <property type="evidence" value="ECO:0007669"/>
    <property type="project" value="TreeGrafter"/>
</dbReference>
<evidence type="ECO:0000256" key="1">
    <source>
        <dbReference type="ARBA" id="ARBA00022801"/>
    </source>
</evidence>
<dbReference type="InterPro" id="IPR007466">
    <property type="entry name" value="Peptidyl-Arg-deiminase_porph"/>
</dbReference>
<dbReference type="SUPFAM" id="SSF55909">
    <property type="entry name" value="Pentein"/>
    <property type="match status" value="1"/>
</dbReference>
<proteinExistence type="predicted"/>